<comment type="caution">
    <text evidence="1">The sequence shown here is derived from an EMBL/GenBank/DDBJ whole genome shotgun (WGS) entry which is preliminary data.</text>
</comment>
<protein>
    <submittedName>
        <fullName evidence="1">Uncharacterized protein</fullName>
    </submittedName>
</protein>
<dbReference type="Proteomes" id="UP001141259">
    <property type="component" value="Unassembled WGS sequence"/>
</dbReference>
<dbReference type="RefSeq" id="WP_259624630.1">
    <property type="nucleotide sequence ID" value="NZ_JANYMP010000009.1"/>
</dbReference>
<gene>
    <name evidence="1" type="ORF">NZH93_19870</name>
</gene>
<evidence type="ECO:0000313" key="2">
    <source>
        <dbReference type="Proteomes" id="UP001141259"/>
    </source>
</evidence>
<dbReference type="EMBL" id="JANYMP010000009">
    <property type="protein sequence ID" value="MCS7479124.1"/>
    <property type="molecule type" value="Genomic_DNA"/>
</dbReference>
<dbReference type="AlphaFoldDB" id="A0A9X2VN18"/>
<organism evidence="1 2">
    <name type="scientific">Umezawaea endophytica</name>
    <dbReference type="NCBI Taxonomy" id="1654476"/>
    <lineage>
        <taxon>Bacteria</taxon>
        <taxon>Bacillati</taxon>
        <taxon>Actinomycetota</taxon>
        <taxon>Actinomycetes</taxon>
        <taxon>Pseudonocardiales</taxon>
        <taxon>Pseudonocardiaceae</taxon>
        <taxon>Umezawaea</taxon>
    </lineage>
</organism>
<keyword evidence="2" id="KW-1185">Reference proteome</keyword>
<sequence length="164" mass="18150">MLNRLALEWQELKPAYRLRELTGNSPPRTIEQRQQQLIELLLAAEQEHASDVDQRIAVDARAATKALRGFDYVTMVKRAGDLTPGVGADLSETTWRMCSAFAHGDSSATTGLLSKDVVEQSAPGIKLVRTSIEVGLMVSASMIATKLTANAFRLLEHRRYSPFH</sequence>
<reference evidence="1" key="1">
    <citation type="submission" date="2022-08" db="EMBL/GenBank/DDBJ databases">
        <authorList>
            <person name="Tistechok S."/>
            <person name="Samborskyy M."/>
            <person name="Roman I."/>
        </authorList>
    </citation>
    <scope>NUCLEOTIDE SEQUENCE</scope>
    <source>
        <strain evidence="1">DSM 103496</strain>
    </source>
</reference>
<proteinExistence type="predicted"/>
<accession>A0A9X2VN18</accession>
<name>A0A9X2VN18_9PSEU</name>
<evidence type="ECO:0000313" key="1">
    <source>
        <dbReference type="EMBL" id="MCS7479124.1"/>
    </source>
</evidence>